<keyword evidence="3" id="KW-1185">Reference proteome</keyword>
<proteinExistence type="predicted"/>
<accession>A0A931GTL7</accession>
<dbReference type="Proteomes" id="UP000614047">
    <property type="component" value="Unassembled WGS sequence"/>
</dbReference>
<evidence type="ECO:0000313" key="3">
    <source>
        <dbReference type="Proteomes" id="UP000614047"/>
    </source>
</evidence>
<name>A0A931GTL7_9ACTN</name>
<evidence type="ECO:0000313" key="2">
    <source>
        <dbReference type="EMBL" id="MBG6092164.1"/>
    </source>
</evidence>
<dbReference type="PANTHER" id="PTHR43162:SF1">
    <property type="entry name" value="PRESTALK A DIFFERENTIATION PROTEIN A"/>
    <property type="match status" value="1"/>
</dbReference>
<dbReference type="RefSeq" id="WP_197014382.1">
    <property type="nucleotide sequence ID" value="NZ_BAABES010000012.1"/>
</dbReference>
<gene>
    <name evidence="2" type="ORF">IW256_006277</name>
</gene>
<dbReference type="Gene3D" id="3.40.50.720">
    <property type="entry name" value="NAD(P)-binding Rossmann-like Domain"/>
    <property type="match status" value="1"/>
</dbReference>
<organism evidence="2 3">
    <name type="scientific">Actinomadura viridis</name>
    <dbReference type="NCBI Taxonomy" id="58110"/>
    <lineage>
        <taxon>Bacteria</taxon>
        <taxon>Bacillati</taxon>
        <taxon>Actinomycetota</taxon>
        <taxon>Actinomycetes</taxon>
        <taxon>Streptosporangiales</taxon>
        <taxon>Thermomonosporaceae</taxon>
        <taxon>Actinomadura</taxon>
    </lineage>
</organism>
<evidence type="ECO:0000259" key="1">
    <source>
        <dbReference type="Pfam" id="PF05368"/>
    </source>
</evidence>
<dbReference type="SUPFAM" id="SSF51735">
    <property type="entry name" value="NAD(P)-binding Rossmann-fold domains"/>
    <property type="match status" value="1"/>
</dbReference>
<dbReference type="PANTHER" id="PTHR43162">
    <property type="match status" value="1"/>
</dbReference>
<sequence length="276" mass="29606">MTRAPILVLGGRGKTGRRVVARLRDLDVPVRAASRTTGTLFDYGDRTTWGPALEGVQALYLVPMIEFVDLADITAFVHRAVEEGVQRVVLLSARGEGGGAHPHQEPLETLVRESVPQWTILRAGWFAQNFSEDYLHEPVMAGELALPAGEGREAFVDAEDIADVAAAALTDEAHAGQVYELTGPEALSFRTVASLISEASGREVRYTPVDRATYAGLLTRQGYPDDVVEAVADLMEAIARGAGEPVADGVSRALGRPPRPFADYVKEAAASGAWKD</sequence>
<dbReference type="Gene3D" id="3.90.25.10">
    <property type="entry name" value="UDP-galactose 4-epimerase, domain 1"/>
    <property type="match status" value="1"/>
</dbReference>
<dbReference type="AlphaFoldDB" id="A0A931GTL7"/>
<dbReference type="EMBL" id="JADOUA010000001">
    <property type="protein sequence ID" value="MBG6092164.1"/>
    <property type="molecule type" value="Genomic_DNA"/>
</dbReference>
<feature type="domain" description="NmrA-like" evidence="1">
    <location>
        <begin position="6"/>
        <end position="239"/>
    </location>
</feature>
<dbReference type="Pfam" id="PF05368">
    <property type="entry name" value="NmrA"/>
    <property type="match status" value="1"/>
</dbReference>
<reference evidence="2" key="1">
    <citation type="submission" date="2020-11" db="EMBL/GenBank/DDBJ databases">
        <title>Sequencing the genomes of 1000 actinobacteria strains.</title>
        <authorList>
            <person name="Klenk H.-P."/>
        </authorList>
    </citation>
    <scope>NUCLEOTIDE SEQUENCE</scope>
    <source>
        <strain evidence="2">DSM 43175</strain>
    </source>
</reference>
<comment type="caution">
    <text evidence="2">The sequence shown here is derived from an EMBL/GenBank/DDBJ whole genome shotgun (WGS) entry which is preliminary data.</text>
</comment>
<dbReference type="InterPro" id="IPR008030">
    <property type="entry name" value="NmrA-like"/>
</dbReference>
<protein>
    <submittedName>
        <fullName evidence="2">Uncharacterized protein YbjT (DUF2867 family)</fullName>
    </submittedName>
</protein>
<dbReference type="InterPro" id="IPR036291">
    <property type="entry name" value="NAD(P)-bd_dom_sf"/>
</dbReference>
<dbReference type="InterPro" id="IPR051604">
    <property type="entry name" value="Ergot_Alk_Oxidoreductase"/>
</dbReference>